<accession>A0A9P5NWQ2</accession>
<dbReference type="OrthoDB" id="3250747at2759"/>
<evidence type="ECO:0000313" key="2">
    <source>
        <dbReference type="Proteomes" id="UP000724874"/>
    </source>
</evidence>
<organism evidence="1 2">
    <name type="scientific">Gymnopilus junonius</name>
    <name type="common">Spectacular rustgill mushroom</name>
    <name type="synonym">Gymnopilus spectabilis subsp. junonius</name>
    <dbReference type="NCBI Taxonomy" id="109634"/>
    <lineage>
        <taxon>Eukaryota</taxon>
        <taxon>Fungi</taxon>
        <taxon>Dikarya</taxon>
        <taxon>Basidiomycota</taxon>
        <taxon>Agaricomycotina</taxon>
        <taxon>Agaricomycetes</taxon>
        <taxon>Agaricomycetidae</taxon>
        <taxon>Agaricales</taxon>
        <taxon>Agaricineae</taxon>
        <taxon>Hymenogastraceae</taxon>
        <taxon>Gymnopilus</taxon>
    </lineage>
</organism>
<comment type="caution">
    <text evidence="1">The sequence shown here is derived from an EMBL/GenBank/DDBJ whole genome shotgun (WGS) entry which is preliminary data.</text>
</comment>
<dbReference type="Proteomes" id="UP000724874">
    <property type="component" value="Unassembled WGS sequence"/>
</dbReference>
<gene>
    <name evidence="1" type="ORF">CPB84DRAFT_1763343</name>
</gene>
<reference evidence="1" key="1">
    <citation type="submission" date="2020-11" db="EMBL/GenBank/DDBJ databases">
        <authorList>
            <consortium name="DOE Joint Genome Institute"/>
            <person name="Ahrendt S."/>
            <person name="Riley R."/>
            <person name="Andreopoulos W."/>
            <person name="LaButti K."/>
            <person name="Pangilinan J."/>
            <person name="Ruiz-duenas F.J."/>
            <person name="Barrasa J.M."/>
            <person name="Sanchez-Garcia M."/>
            <person name="Camarero S."/>
            <person name="Miyauchi S."/>
            <person name="Serrano A."/>
            <person name="Linde D."/>
            <person name="Babiker R."/>
            <person name="Drula E."/>
            <person name="Ayuso-Fernandez I."/>
            <person name="Pacheco R."/>
            <person name="Padilla G."/>
            <person name="Ferreira P."/>
            <person name="Barriuso J."/>
            <person name="Kellner H."/>
            <person name="Castanera R."/>
            <person name="Alfaro M."/>
            <person name="Ramirez L."/>
            <person name="Pisabarro A.G."/>
            <person name="Kuo A."/>
            <person name="Tritt A."/>
            <person name="Lipzen A."/>
            <person name="He G."/>
            <person name="Yan M."/>
            <person name="Ng V."/>
            <person name="Cullen D."/>
            <person name="Martin F."/>
            <person name="Rosso M.-N."/>
            <person name="Henrissat B."/>
            <person name="Hibbett D."/>
            <person name="Martinez A.T."/>
            <person name="Grigoriev I.V."/>
        </authorList>
    </citation>
    <scope>NUCLEOTIDE SEQUENCE</scope>
    <source>
        <strain evidence="1">AH 44721</strain>
    </source>
</reference>
<sequence>MSILWLDFEDFLHEEELKFVVEFLKKDTRSGQGCYVSCIAYVCSRRGSGGTKLYARIHPEWTQKVPSKTTDHTALHLAQ</sequence>
<evidence type="ECO:0000313" key="1">
    <source>
        <dbReference type="EMBL" id="KAF8911107.1"/>
    </source>
</evidence>
<proteinExistence type="predicted"/>
<dbReference type="AlphaFoldDB" id="A0A9P5NWQ2"/>
<protein>
    <submittedName>
        <fullName evidence="1">Uncharacterized protein</fullName>
    </submittedName>
</protein>
<name>A0A9P5NWQ2_GYMJU</name>
<keyword evidence="2" id="KW-1185">Reference proteome</keyword>
<dbReference type="EMBL" id="JADNYJ010000005">
    <property type="protein sequence ID" value="KAF8911107.1"/>
    <property type="molecule type" value="Genomic_DNA"/>
</dbReference>